<dbReference type="Pfam" id="PF07729">
    <property type="entry name" value="FCD"/>
    <property type="match status" value="1"/>
</dbReference>
<dbReference type="GO" id="GO:0003700">
    <property type="term" value="F:DNA-binding transcription factor activity"/>
    <property type="evidence" value="ECO:0007669"/>
    <property type="project" value="InterPro"/>
</dbReference>
<dbReference type="Proteomes" id="UP000238563">
    <property type="component" value="Unassembled WGS sequence"/>
</dbReference>
<keyword evidence="1" id="KW-0805">Transcription regulation</keyword>
<protein>
    <submittedName>
        <fullName evidence="5">GntR family transcriptional regulator</fullName>
    </submittedName>
</protein>
<keyword evidence="6" id="KW-1185">Reference proteome</keyword>
<dbReference type="SMART" id="SM00345">
    <property type="entry name" value="HTH_GNTR"/>
    <property type="match status" value="1"/>
</dbReference>
<dbReference type="GO" id="GO:0003677">
    <property type="term" value="F:DNA binding"/>
    <property type="evidence" value="ECO:0007669"/>
    <property type="project" value="UniProtKB-KW"/>
</dbReference>
<dbReference type="InterPro" id="IPR036390">
    <property type="entry name" value="WH_DNA-bd_sf"/>
</dbReference>
<name>A0A2S9JPR9_9HYPH</name>
<evidence type="ECO:0000256" key="3">
    <source>
        <dbReference type="ARBA" id="ARBA00023163"/>
    </source>
</evidence>
<dbReference type="Pfam" id="PF00392">
    <property type="entry name" value="GntR"/>
    <property type="match status" value="1"/>
</dbReference>
<evidence type="ECO:0000259" key="4">
    <source>
        <dbReference type="PROSITE" id="PS50949"/>
    </source>
</evidence>
<organism evidence="5 6">
    <name type="scientific">Phyllobacterium myrsinacearum</name>
    <dbReference type="NCBI Taxonomy" id="28101"/>
    <lineage>
        <taxon>Bacteria</taxon>
        <taxon>Pseudomonadati</taxon>
        <taxon>Pseudomonadota</taxon>
        <taxon>Alphaproteobacteria</taxon>
        <taxon>Hyphomicrobiales</taxon>
        <taxon>Phyllobacteriaceae</taxon>
        <taxon>Phyllobacterium</taxon>
    </lineage>
</organism>
<evidence type="ECO:0000313" key="6">
    <source>
        <dbReference type="Proteomes" id="UP000238563"/>
    </source>
</evidence>
<sequence length="220" mass="24537">MRDHAHASTVENVVTAITARVRSGNLAPGQRLTESEFTQRLGVSRSTVREAFQRLASDGLLAFEPNRGVTVRQLSRKGVDQLFQVRGALEVLAVRLAAPVILAEPAKLETLQTELDKAVSSGDMQRFSDLNQEFHGLFVKSAGNALLAETLRRLNNSIYWLQFRMLVHRQEVLNSNAQHQALVRAILDGQLQRAEVIMFDHIEASRTLIQSLADDHFTAD</sequence>
<dbReference type="PROSITE" id="PS50949">
    <property type="entry name" value="HTH_GNTR"/>
    <property type="match status" value="1"/>
</dbReference>
<dbReference type="PANTHER" id="PTHR43537">
    <property type="entry name" value="TRANSCRIPTIONAL REGULATOR, GNTR FAMILY"/>
    <property type="match status" value="1"/>
</dbReference>
<dbReference type="SMART" id="SM00895">
    <property type="entry name" value="FCD"/>
    <property type="match status" value="1"/>
</dbReference>
<evidence type="ECO:0000313" key="5">
    <source>
        <dbReference type="EMBL" id="PRD55072.1"/>
    </source>
</evidence>
<dbReference type="CDD" id="cd07377">
    <property type="entry name" value="WHTH_GntR"/>
    <property type="match status" value="1"/>
</dbReference>
<keyword evidence="2" id="KW-0238">DNA-binding</keyword>
<dbReference type="SUPFAM" id="SSF46785">
    <property type="entry name" value="Winged helix' DNA-binding domain"/>
    <property type="match status" value="1"/>
</dbReference>
<dbReference type="OrthoDB" id="9810548at2"/>
<feature type="domain" description="HTH gntR-type" evidence="4">
    <location>
        <begin position="7"/>
        <end position="74"/>
    </location>
</feature>
<reference evidence="5 6" key="1">
    <citation type="submission" date="2018-02" db="EMBL/GenBank/DDBJ databases">
        <title>The draft genome of Phyllobacterium myrsinacearum DSM5892.</title>
        <authorList>
            <person name="Li L."/>
            <person name="Liu L."/>
            <person name="Zhang X."/>
            <person name="Wang T."/>
        </authorList>
    </citation>
    <scope>NUCLEOTIDE SEQUENCE [LARGE SCALE GENOMIC DNA]</scope>
    <source>
        <strain evidence="5 6">DSM 5892</strain>
    </source>
</reference>
<dbReference type="InterPro" id="IPR011711">
    <property type="entry name" value="GntR_C"/>
</dbReference>
<evidence type="ECO:0000256" key="2">
    <source>
        <dbReference type="ARBA" id="ARBA00023125"/>
    </source>
</evidence>
<dbReference type="Gene3D" id="1.10.10.10">
    <property type="entry name" value="Winged helix-like DNA-binding domain superfamily/Winged helix DNA-binding domain"/>
    <property type="match status" value="1"/>
</dbReference>
<keyword evidence="3" id="KW-0804">Transcription</keyword>
<dbReference type="EMBL" id="PVBT01000002">
    <property type="protein sequence ID" value="PRD55072.1"/>
    <property type="molecule type" value="Genomic_DNA"/>
</dbReference>
<evidence type="ECO:0000256" key="1">
    <source>
        <dbReference type="ARBA" id="ARBA00023015"/>
    </source>
</evidence>
<comment type="caution">
    <text evidence="5">The sequence shown here is derived from an EMBL/GenBank/DDBJ whole genome shotgun (WGS) entry which is preliminary data.</text>
</comment>
<dbReference type="RefSeq" id="WP_105733300.1">
    <property type="nucleotide sequence ID" value="NZ_PVBT01000002.1"/>
</dbReference>
<dbReference type="AlphaFoldDB" id="A0A2S9JPR9"/>
<dbReference type="PRINTS" id="PR00035">
    <property type="entry name" value="HTHGNTR"/>
</dbReference>
<accession>A0A2S9JPR9</accession>
<dbReference type="InterPro" id="IPR008920">
    <property type="entry name" value="TF_FadR/GntR_C"/>
</dbReference>
<dbReference type="PANTHER" id="PTHR43537:SF51">
    <property type="entry name" value="HTH-TYPE TRANSCRIPTIONAL REGULATOR LGOR-RELATED"/>
    <property type="match status" value="1"/>
</dbReference>
<gene>
    <name evidence="5" type="ORF">C5750_07745</name>
</gene>
<dbReference type="InterPro" id="IPR036388">
    <property type="entry name" value="WH-like_DNA-bd_sf"/>
</dbReference>
<dbReference type="InterPro" id="IPR000524">
    <property type="entry name" value="Tscrpt_reg_HTH_GntR"/>
</dbReference>
<proteinExistence type="predicted"/>
<dbReference type="SUPFAM" id="SSF48008">
    <property type="entry name" value="GntR ligand-binding domain-like"/>
    <property type="match status" value="1"/>
</dbReference>
<dbReference type="Gene3D" id="1.20.120.530">
    <property type="entry name" value="GntR ligand-binding domain-like"/>
    <property type="match status" value="1"/>
</dbReference>